<dbReference type="FunFam" id="2.60.40.770:FF:000001">
    <property type="entry name" value="NPC intracellular cholesterol transporter 2"/>
    <property type="match status" value="1"/>
</dbReference>
<accession>A0A7E5WJS2</accession>
<dbReference type="GO" id="GO:0005576">
    <property type="term" value="C:extracellular region"/>
    <property type="evidence" value="ECO:0007669"/>
    <property type="project" value="UniProtKB-SubCell"/>
</dbReference>
<dbReference type="SUPFAM" id="SSF81296">
    <property type="entry name" value="E set domains"/>
    <property type="match status" value="1"/>
</dbReference>
<dbReference type="Pfam" id="PF02221">
    <property type="entry name" value="E1_DerP2_DerF2"/>
    <property type="match status" value="1"/>
</dbReference>
<dbReference type="PANTHER" id="PTHR11306">
    <property type="entry name" value="NIEMANN PICK TYPE C2 PROTEIN NPC2-RELATED"/>
    <property type="match status" value="1"/>
</dbReference>
<dbReference type="KEGG" id="tnl:113502985"/>
<evidence type="ECO:0000256" key="2">
    <source>
        <dbReference type="ARBA" id="ARBA00006370"/>
    </source>
</evidence>
<dbReference type="InterPro" id="IPR014756">
    <property type="entry name" value="Ig_E-set"/>
</dbReference>
<dbReference type="InParanoid" id="A0A7E5WJS2"/>
<dbReference type="GO" id="GO:0015918">
    <property type="term" value="P:sterol transport"/>
    <property type="evidence" value="ECO:0007669"/>
    <property type="project" value="InterPro"/>
</dbReference>
<dbReference type="Gene3D" id="2.60.40.770">
    <property type="match status" value="1"/>
</dbReference>
<evidence type="ECO:0000313" key="6">
    <source>
        <dbReference type="Proteomes" id="UP000322000"/>
    </source>
</evidence>
<feature type="chain" id="PRO_5028915368" evidence="4">
    <location>
        <begin position="17"/>
        <end position="167"/>
    </location>
</feature>
<dbReference type="InterPro" id="IPR003172">
    <property type="entry name" value="ML_dom"/>
</dbReference>
<organism evidence="6 7">
    <name type="scientific">Trichoplusia ni</name>
    <name type="common">Cabbage looper</name>
    <dbReference type="NCBI Taxonomy" id="7111"/>
    <lineage>
        <taxon>Eukaryota</taxon>
        <taxon>Metazoa</taxon>
        <taxon>Ecdysozoa</taxon>
        <taxon>Arthropoda</taxon>
        <taxon>Hexapoda</taxon>
        <taxon>Insecta</taxon>
        <taxon>Pterygota</taxon>
        <taxon>Neoptera</taxon>
        <taxon>Endopterygota</taxon>
        <taxon>Lepidoptera</taxon>
        <taxon>Glossata</taxon>
        <taxon>Ditrysia</taxon>
        <taxon>Noctuoidea</taxon>
        <taxon>Noctuidae</taxon>
        <taxon>Plusiinae</taxon>
        <taxon>Trichoplusia</taxon>
    </lineage>
</organism>
<dbReference type="GeneID" id="113502985"/>
<reference evidence="7" key="1">
    <citation type="submission" date="2025-08" db="UniProtKB">
        <authorList>
            <consortium name="RefSeq"/>
        </authorList>
    </citation>
    <scope>IDENTIFICATION</scope>
</reference>
<name>A0A7E5WJS2_TRINI</name>
<keyword evidence="4" id="KW-0732">Signal</keyword>
<evidence type="ECO:0000259" key="5">
    <source>
        <dbReference type="SMART" id="SM00737"/>
    </source>
</evidence>
<dbReference type="PANTHER" id="PTHR11306:SF36">
    <property type="entry name" value="NIEMANN-PICK TYPE C-2C-RELATED"/>
    <property type="match status" value="1"/>
</dbReference>
<dbReference type="OrthoDB" id="6489092at2759"/>
<comment type="similarity">
    <text evidence="2">Belongs to the NPC2 family.</text>
</comment>
<dbReference type="Proteomes" id="UP000322000">
    <property type="component" value="Chromosome 18"/>
</dbReference>
<dbReference type="RefSeq" id="XP_026740567.1">
    <property type="nucleotide sequence ID" value="XM_026884766.1"/>
</dbReference>
<dbReference type="FunCoup" id="A0A7E5WJS2">
    <property type="interactions" value="116"/>
</dbReference>
<comment type="subcellular location">
    <subcellularLocation>
        <location evidence="1">Secreted</location>
    </subcellularLocation>
</comment>
<feature type="signal peptide" evidence="4">
    <location>
        <begin position="1"/>
        <end position="16"/>
    </location>
</feature>
<dbReference type="InterPro" id="IPR039670">
    <property type="entry name" value="NPC2-like"/>
</dbReference>
<evidence type="ECO:0000256" key="1">
    <source>
        <dbReference type="ARBA" id="ARBA00004613"/>
    </source>
</evidence>
<dbReference type="GO" id="GO:0032934">
    <property type="term" value="F:sterol binding"/>
    <property type="evidence" value="ECO:0007669"/>
    <property type="project" value="InterPro"/>
</dbReference>
<gene>
    <name evidence="7" type="primary">LOC113502985</name>
</gene>
<keyword evidence="3" id="KW-0964">Secreted</keyword>
<evidence type="ECO:0000313" key="7">
    <source>
        <dbReference type="RefSeq" id="XP_026740567.1"/>
    </source>
</evidence>
<evidence type="ECO:0000256" key="3">
    <source>
        <dbReference type="ARBA" id="ARBA00022525"/>
    </source>
</evidence>
<protein>
    <submittedName>
        <fullName evidence="7">NPC intracellular cholesterol transporter 2-like</fullName>
    </submittedName>
</protein>
<proteinExistence type="inferred from homology"/>
<dbReference type="AlphaFoldDB" id="A0A7E5WJS2"/>
<dbReference type="SMART" id="SM00737">
    <property type="entry name" value="ML"/>
    <property type="match status" value="1"/>
</dbReference>
<evidence type="ECO:0000256" key="4">
    <source>
        <dbReference type="SAM" id="SignalP"/>
    </source>
</evidence>
<keyword evidence="6" id="KW-1185">Reference proteome</keyword>
<sequence length="167" mass="18296">MLRFVLLLCVVALVNGQSTPVKQCIANSGPLPINAYIEGCTQTPCNLPQLQDAVINITFKAPENINRMRTLATAYFSGILAIPYNLHENAETCNFLTNTNCPVKKDDTIQYALKIYIQPIFPVGIETTLEVEINDFDRNSSVVCVRVPVRIVGPVNSGDGDNNVNIA</sequence>
<feature type="domain" description="MD-2-related lipid-recognition" evidence="5">
    <location>
        <begin position="21"/>
        <end position="149"/>
    </location>
</feature>